<gene>
    <name evidence="1" type="ORF">PPYR_09939</name>
</gene>
<sequence length="108" mass="12030">MRSRDDLCDFRKGLTQQQCLASFVMKPDREGRPKTAVISKATLVYSHESKTKQQSPLCGDSKTFVREALPGQSSLVSAVRIVKLLACARYPLMTSFPRAESKCVDCMV</sequence>
<evidence type="ECO:0000313" key="1">
    <source>
        <dbReference type="EMBL" id="KAB0795878.1"/>
    </source>
</evidence>
<comment type="caution">
    <text evidence="1">The sequence shown here is derived from an EMBL/GenBank/DDBJ whole genome shotgun (WGS) entry which is preliminary data.</text>
</comment>
<dbReference type="EMBL" id="VVIM01000007">
    <property type="protein sequence ID" value="KAB0795878.1"/>
    <property type="molecule type" value="Genomic_DNA"/>
</dbReference>
<organism evidence="1 2">
    <name type="scientific">Photinus pyralis</name>
    <name type="common">Common eastern firefly</name>
    <name type="synonym">Lampyris pyralis</name>
    <dbReference type="NCBI Taxonomy" id="7054"/>
    <lineage>
        <taxon>Eukaryota</taxon>
        <taxon>Metazoa</taxon>
        <taxon>Ecdysozoa</taxon>
        <taxon>Arthropoda</taxon>
        <taxon>Hexapoda</taxon>
        <taxon>Insecta</taxon>
        <taxon>Pterygota</taxon>
        <taxon>Neoptera</taxon>
        <taxon>Endopterygota</taxon>
        <taxon>Coleoptera</taxon>
        <taxon>Polyphaga</taxon>
        <taxon>Elateriformia</taxon>
        <taxon>Elateroidea</taxon>
        <taxon>Lampyridae</taxon>
        <taxon>Lampyrinae</taxon>
        <taxon>Photinus</taxon>
    </lineage>
</organism>
<accession>A0A5N4AF72</accession>
<evidence type="ECO:0000313" key="2">
    <source>
        <dbReference type="Proteomes" id="UP000327044"/>
    </source>
</evidence>
<name>A0A5N4AF72_PHOPY</name>
<reference evidence="1 2" key="1">
    <citation type="journal article" date="2018" name="Elife">
        <title>Firefly genomes illuminate parallel origins of bioluminescence in beetles.</title>
        <authorList>
            <person name="Fallon T.R."/>
            <person name="Lower S.E."/>
            <person name="Chang C.H."/>
            <person name="Bessho-Uehara M."/>
            <person name="Martin G.J."/>
            <person name="Bewick A.J."/>
            <person name="Behringer M."/>
            <person name="Debat H.J."/>
            <person name="Wong I."/>
            <person name="Day J.C."/>
            <person name="Suvorov A."/>
            <person name="Silva C.J."/>
            <person name="Stanger-Hall K.F."/>
            <person name="Hall D.W."/>
            <person name="Schmitz R.J."/>
            <person name="Nelson D.R."/>
            <person name="Lewis S.M."/>
            <person name="Shigenobu S."/>
            <person name="Bybee S.M."/>
            <person name="Larracuente A.M."/>
            <person name="Oba Y."/>
            <person name="Weng J.K."/>
        </authorList>
    </citation>
    <scope>NUCLEOTIDE SEQUENCE [LARGE SCALE GENOMIC DNA]</scope>
    <source>
        <strain evidence="1">1611_PpyrPB1</strain>
        <tissue evidence="1">Whole body</tissue>
    </source>
</reference>
<proteinExistence type="predicted"/>
<dbReference type="InParanoid" id="A0A5N4AF72"/>
<dbReference type="Proteomes" id="UP000327044">
    <property type="component" value="Unassembled WGS sequence"/>
</dbReference>
<protein>
    <submittedName>
        <fullName evidence="1">Uncharacterized protein</fullName>
    </submittedName>
</protein>
<keyword evidence="2" id="KW-1185">Reference proteome</keyword>
<dbReference type="AlphaFoldDB" id="A0A5N4AF72"/>